<dbReference type="EMBL" id="JANUGV010000005">
    <property type="protein sequence ID" value="MCS0609994.1"/>
    <property type="molecule type" value="Genomic_DNA"/>
</dbReference>
<gene>
    <name evidence="2" type="ORF">NX773_17650</name>
</gene>
<proteinExistence type="predicted"/>
<evidence type="ECO:0000313" key="3">
    <source>
        <dbReference type="Proteomes" id="UP001205861"/>
    </source>
</evidence>
<protein>
    <submittedName>
        <fullName evidence="2">Glycosyltransferase family 2 protein</fullName>
    </submittedName>
</protein>
<name>A0ABT2BNC4_9BURK</name>
<keyword evidence="3" id="KW-1185">Reference proteome</keyword>
<dbReference type="InterPro" id="IPR001173">
    <property type="entry name" value="Glyco_trans_2-like"/>
</dbReference>
<evidence type="ECO:0000259" key="1">
    <source>
        <dbReference type="Pfam" id="PF00535"/>
    </source>
</evidence>
<reference evidence="2 3" key="1">
    <citation type="submission" date="2022-08" db="EMBL/GenBank/DDBJ databases">
        <title>Reclassification of Massilia species as members of the genera Telluria, Duganella, Pseudoduganella, Mokoshia gen. nov. and Zemynaea gen. nov. using orthogonal and non-orthogonal genome-based approaches.</title>
        <authorList>
            <person name="Bowman J.P."/>
        </authorList>
    </citation>
    <scope>NUCLEOTIDE SEQUENCE [LARGE SCALE GENOMIC DNA]</scope>
    <source>
        <strain evidence="2 3">JCM 31607</strain>
    </source>
</reference>
<dbReference type="RefSeq" id="WP_258857612.1">
    <property type="nucleotide sequence ID" value="NZ_JANUGV010000005.1"/>
</dbReference>
<feature type="domain" description="Glycosyltransferase 2-like" evidence="1">
    <location>
        <begin position="5"/>
        <end position="127"/>
    </location>
</feature>
<dbReference type="Proteomes" id="UP001205861">
    <property type="component" value="Unassembled WGS sequence"/>
</dbReference>
<comment type="caution">
    <text evidence="2">The sequence shown here is derived from an EMBL/GenBank/DDBJ whole genome shotgun (WGS) entry which is preliminary data.</text>
</comment>
<dbReference type="SUPFAM" id="SSF53448">
    <property type="entry name" value="Nucleotide-diphospho-sugar transferases"/>
    <property type="match status" value="1"/>
</dbReference>
<dbReference type="InterPro" id="IPR029044">
    <property type="entry name" value="Nucleotide-diphossugar_trans"/>
</dbReference>
<accession>A0ABT2BNC4</accession>
<organism evidence="2 3">
    <name type="scientific">Massilia solisilvae</name>
    <dbReference type="NCBI Taxonomy" id="1811225"/>
    <lineage>
        <taxon>Bacteria</taxon>
        <taxon>Pseudomonadati</taxon>
        <taxon>Pseudomonadota</taxon>
        <taxon>Betaproteobacteria</taxon>
        <taxon>Burkholderiales</taxon>
        <taxon>Oxalobacteraceae</taxon>
        <taxon>Telluria group</taxon>
        <taxon>Massilia</taxon>
    </lineage>
</organism>
<evidence type="ECO:0000313" key="2">
    <source>
        <dbReference type="EMBL" id="MCS0609994.1"/>
    </source>
</evidence>
<dbReference type="Gene3D" id="3.90.550.10">
    <property type="entry name" value="Spore Coat Polysaccharide Biosynthesis Protein SpsA, Chain A"/>
    <property type="match status" value="1"/>
</dbReference>
<dbReference type="Pfam" id="PF00535">
    <property type="entry name" value="Glycos_transf_2"/>
    <property type="match status" value="1"/>
</dbReference>
<sequence>MPTVSVIIPTTCEERRWSSLQRAIASTRASEGVDVKVIVVVNGKRFDAAKLAELRARPDLTVAYREEGSAPLAQRHGRTLVGTEFFAFLDDDDEYLPQALAQRCAPLLADPQLGFVATNGYRCVGGEDRLMVSCAAAVRANPLAALARENWLASCGGLFRTSSIGPVYFDDPAPFLEWTYLAYRLALDFNMAFVDTPTFRIHDTPASLSKSDAYRAAELDVLRRIAALPLPAPVARQVRGKVGAACHDLADQARMAGRYGRAVALHARSLLLPGGWRYLAYSRKLLPFALKRPAAAS</sequence>
<dbReference type="CDD" id="cd00761">
    <property type="entry name" value="Glyco_tranf_GTA_type"/>
    <property type="match status" value="1"/>
</dbReference>